<dbReference type="InterPro" id="IPR036237">
    <property type="entry name" value="Xyl_isomerase-like_sf"/>
</dbReference>
<dbReference type="InterPro" id="IPR050312">
    <property type="entry name" value="IolE/XylAMocC-like"/>
</dbReference>
<accession>A0ABT2NLD7</accession>
<dbReference type="SUPFAM" id="SSF51658">
    <property type="entry name" value="Xylose isomerase-like"/>
    <property type="match status" value="1"/>
</dbReference>
<dbReference type="PANTHER" id="PTHR12110:SF53">
    <property type="entry name" value="BLR5974 PROTEIN"/>
    <property type="match status" value="1"/>
</dbReference>
<keyword evidence="2" id="KW-0413">Isomerase</keyword>
<dbReference type="RefSeq" id="WP_261493774.1">
    <property type="nucleotide sequence ID" value="NZ_JAOCQF010000001.1"/>
</dbReference>
<dbReference type="GO" id="GO:0016853">
    <property type="term" value="F:isomerase activity"/>
    <property type="evidence" value="ECO:0007669"/>
    <property type="project" value="UniProtKB-KW"/>
</dbReference>
<name>A0ABT2NLD7_9RHOB</name>
<comment type="caution">
    <text evidence="2">The sequence shown here is derived from an EMBL/GenBank/DDBJ whole genome shotgun (WGS) entry which is preliminary data.</text>
</comment>
<dbReference type="Pfam" id="PF01261">
    <property type="entry name" value="AP_endonuc_2"/>
    <property type="match status" value="1"/>
</dbReference>
<proteinExistence type="predicted"/>
<feature type="domain" description="Xylose isomerase-like TIM barrel" evidence="1">
    <location>
        <begin position="48"/>
        <end position="276"/>
    </location>
</feature>
<dbReference type="PANTHER" id="PTHR12110">
    <property type="entry name" value="HYDROXYPYRUVATE ISOMERASE"/>
    <property type="match status" value="1"/>
</dbReference>
<organism evidence="2 3">
    <name type="scientific">Albidovulum sediminis</name>
    <dbReference type="NCBI Taxonomy" id="3066345"/>
    <lineage>
        <taxon>Bacteria</taxon>
        <taxon>Pseudomonadati</taxon>
        <taxon>Pseudomonadota</taxon>
        <taxon>Alphaproteobacteria</taxon>
        <taxon>Rhodobacterales</taxon>
        <taxon>Paracoccaceae</taxon>
        <taxon>Albidovulum</taxon>
    </lineage>
</organism>
<gene>
    <name evidence="2" type="ORF">N5I32_02315</name>
</gene>
<reference evidence="3" key="1">
    <citation type="submission" date="2023-07" db="EMBL/GenBank/DDBJ databases">
        <title>Defluviimonas sediminis sp. nov., isolated from mangrove sediment.</title>
        <authorList>
            <person name="Liu L."/>
            <person name="Li J."/>
            <person name="Huang Y."/>
            <person name="Pan J."/>
            <person name="Li M."/>
        </authorList>
    </citation>
    <scope>NUCLEOTIDE SEQUENCE [LARGE SCALE GENOMIC DNA]</scope>
    <source>
        <strain evidence="3">FT324</strain>
    </source>
</reference>
<evidence type="ECO:0000313" key="3">
    <source>
        <dbReference type="Proteomes" id="UP001205601"/>
    </source>
</evidence>
<dbReference type="Gene3D" id="3.20.20.150">
    <property type="entry name" value="Divalent-metal-dependent TIM barrel enzymes"/>
    <property type="match status" value="1"/>
</dbReference>
<evidence type="ECO:0000259" key="1">
    <source>
        <dbReference type="Pfam" id="PF01261"/>
    </source>
</evidence>
<dbReference type="InterPro" id="IPR013022">
    <property type="entry name" value="Xyl_isomerase-like_TIM-brl"/>
</dbReference>
<evidence type="ECO:0000313" key="2">
    <source>
        <dbReference type="EMBL" id="MCT8328340.1"/>
    </source>
</evidence>
<protein>
    <submittedName>
        <fullName evidence="2">Sugar phosphate isomerase/epimerase</fullName>
    </submittedName>
</protein>
<sequence length="282" mass="30183">MSRTNSLPVLGVALTLDELEGVEGLKAFVLGADRDVEVRDFIPVGAIGQDWRAIGRRGRAALQGHRGRIGIHGPYEGLLVDTPDPEVRAIVQRRFLDALDGLAVMAEGREAAHMVLHSPYTTWHAHNRSTEWDDCAGILARTHATLTPVVRRAEALGVTLVLENCEDVDPAERVALAASFGSAAVAVSIDTGHAQYAHRATGAPPVDAFVRAAGARLAHVHVQDADGWGDRHWPIGQGNIAWPAVFAALAGLAVMPRLILELADVRGVFASARWLEAQGLAR</sequence>
<keyword evidence="3" id="KW-1185">Reference proteome</keyword>
<dbReference type="EMBL" id="JAOCQF010000001">
    <property type="protein sequence ID" value="MCT8328340.1"/>
    <property type="molecule type" value="Genomic_DNA"/>
</dbReference>
<dbReference type="Proteomes" id="UP001205601">
    <property type="component" value="Unassembled WGS sequence"/>
</dbReference>